<name>A0A246HLA6_STEMA</name>
<dbReference type="InterPro" id="IPR009057">
    <property type="entry name" value="Homeodomain-like_sf"/>
</dbReference>
<feature type="domain" description="HTH araC/xylS-type" evidence="4">
    <location>
        <begin position="131"/>
        <end position="229"/>
    </location>
</feature>
<dbReference type="Pfam" id="PF12833">
    <property type="entry name" value="HTH_18"/>
    <property type="match status" value="1"/>
</dbReference>
<dbReference type="GO" id="GO:0003700">
    <property type="term" value="F:DNA-binding transcription factor activity"/>
    <property type="evidence" value="ECO:0007669"/>
    <property type="project" value="InterPro"/>
</dbReference>
<dbReference type="OrthoDB" id="5996070at2"/>
<keyword evidence="1" id="KW-0805">Transcription regulation</keyword>
<evidence type="ECO:0000259" key="4">
    <source>
        <dbReference type="PROSITE" id="PS01124"/>
    </source>
</evidence>
<dbReference type="EMBL" id="NIVS01000028">
    <property type="protein sequence ID" value="OWQ52655.1"/>
    <property type="molecule type" value="Genomic_DNA"/>
</dbReference>
<dbReference type="InterPro" id="IPR018060">
    <property type="entry name" value="HTH_AraC"/>
</dbReference>
<evidence type="ECO:0000313" key="5">
    <source>
        <dbReference type="EMBL" id="OWQ52655.1"/>
    </source>
</evidence>
<dbReference type="Gene3D" id="1.10.10.60">
    <property type="entry name" value="Homeodomain-like"/>
    <property type="match status" value="2"/>
</dbReference>
<comment type="caution">
    <text evidence="5">The sequence shown here is derived from an EMBL/GenBank/DDBJ whole genome shotgun (WGS) entry which is preliminary data.</text>
</comment>
<accession>A0A246HLA6</accession>
<reference evidence="5 6" key="1">
    <citation type="submission" date="2017-06" db="EMBL/GenBank/DDBJ databases">
        <authorList>
            <person name="Kim H.J."/>
            <person name="Triplett B.A."/>
        </authorList>
    </citation>
    <scope>NUCLEOTIDE SEQUENCE [LARGE SCALE GENOMIC DNA]</scope>
    <source>
        <strain evidence="5 6">13146</strain>
    </source>
</reference>
<dbReference type="InterPro" id="IPR050204">
    <property type="entry name" value="AraC_XylS_family_regulators"/>
</dbReference>
<evidence type="ECO:0000256" key="1">
    <source>
        <dbReference type="ARBA" id="ARBA00023015"/>
    </source>
</evidence>
<keyword evidence="3" id="KW-0804">Transcription</keyword>
<protein>
    <submittedName>
        <fullName evidence="5">AraC family transcriptional regulator</fullName>
    </submittedName>
</protein>
<dbReference type="GO" id="GO:0043565">
    <property type="term" value="F:sequence-specific DNA binding"/>
    <property type="evidence" value="ECO:0007669"/>
    <property type="project" value="InterPro"/>
</dbReference>
<dbReference type="PANTHER" id="PTHR46796">
    <property type="entry name" value="HTH-TYPE TRANSCRIPTIONAL ACTIVATOR RHAS-RELATED"/>
    <property type="match status" value="1"/>
</dbReference>
<proteinExistence type="predicted"/>
<evidence type="ECO:0000256" key="2">
    <source>
        <dbReference type="ARBA" id="ARBA00023125"/>
    </source>
</evidence>
<keyword evidence="2" id="KW-0238">DNA-binding</keyword>
<organism evidence="5 6">
    <name type="scientific">Stenotrophomonas maltophilia</name>
    <name type="common">Pseudomonas maltophilia</name>
    <name type="synonym">Xanthomonas maltophilia</name>
    <dbReference type="NCBI Taxonomy" id="40324"/>
    <lineage>
        <taxon>Bacteria</taxon>
        <taxon>Pseudomonadati</taxon>
        <taxon>Pseudomonadota</taxon>
        <taxon>Gammaproteobacteria</taxon>
        <taxon>Lysobacterales</taxon>
        <taxon>Lysobacteraceae</taxon>
        <taxon>Stenotrophomonas</taxon>
        <taxon>Stenotrophomonas maltophilia group</taxon>
    </lineage>
</organism>
<evidence type="ECO:0000256" key="3">
    <source>
        <dbReference type="ARBA" id="ARBA00023163"/>
    </source>
</evidence>
<dbReference type="Proteomes" id="UP000198157">
    <property type="component" value="Unassembled WGS sequence"/>
</dbReference>
<dbReference type="SMART" id="SM00342">
    <property type="entry name" value="HTH_ARAC"/>
    <property type="match status" value="1"/>
</dbReference>
<dbReference type="PROSITE" id="PS01124">
    <property type="entry name" value="HTH_ARAC_FAMILY_2"/>
    <property type="match status" value="1"/>
</dbReference>
<dbReference type="PANTHER" id="PTHR46796:SF2">
    <property type="entry name" value="TRANSCRIPTIONAL REGULATORY PROTEIN"/>
    <property type="match status" value="1"/>
</dbReference>
<dbReference type="AlphaFoldDB" id="A0A246HLA6"/>
<evidence type="ECO:0000313" key="6">
    <source>
        <dbReference type="Proteomes" id="UP000198157"/>
    </source>
</evidence>
<gene>
    <name evidence="5" type="ORF">CEE60_12120</name>
</gene>
<dbReference type="SUPFAM" id="SSF46689">
    <property type="entry name" value="Homeodomain-like"/>
    <property type="match status" value="2"/>
</dbReference>
<sequence length="229" mass="24859">MHASACHLRCYGTSSDVDRHDFAQWVLPLRGDLDFEVDAFGGRLDVLQGAFVAPGEGHAQTGDGDHLMLIVDCPAGLIDDDTLEHLRRQRWLALPRALRQRLAGGSAPGSDDLLATLLQQYAPAGSAARLHALCTRLSAHPGADWNVARMAALVGISGSRLHAAFVQEFGVPPQAWLSACRLRWAKHRLLTSTDSIATIALDAGYSEHSALTRALRRETGLTPQAFRRQ</sequence>